<dbReference type="GO" id="GO:0009289">
    <property type="term" value="C:pilus"/>
    <property type="evidence" value="ECO:0007669"/>
    <property type="project" value="InterPro"/>
</dbReference>
<protein>
    <recommendedName>
        <fullName evidence="3">Fimbrial protein</fullName>
    </recommendedName>
</protein>
<reference evidence="1" key="1">
    <citation type="submission" date="2022-06" db="EMBL/GenBank/DDBJ databases">
        <title>Dynamics of rice microbiomes reveals core vertical transmitted seed endophytes.</title>
        <authorList>
            <person name="Liao K."/>
            <person name="Zhang X."/>
        </authorList>
    </citation>
    <scope>NUCLEOTIDE SEQUENCE</scope>
    <source>
        <strain evidence="1">JT1-17</strain>
    </source>
</reference>
<dbReference type="RefSeq" id="WP_028723904.1">
    <property type="nucleotide sequence ID" value="NZ_JANFVX010000001.1"/>
</dbReference>
<dbReference type="AlphaFoldDB" id="A0AAJ1CV68"/>
<dbReference type="Proteomes" id="UP001208888">
    <property type="component" value="Unassembled WGS sequence"/>
</dbReference>
<accession>A0AAJ1CV68</accession>
<gene>
    <name evidence="1" type="ORF">NB703_000328</name>
</gene>
<dbReference type="Gene3D" id="2.60.40.1090">
    <property type="entry name" value="Fimbrial-type adhesion domain"/>
    <property type="match status" value="1"/>
</dbReference>
<organism evidence="1 2">
    <name type="scientific">Pantoea ananas</name>
    <name type="common">Erwinia uredovora</name>
    <dbReference type="NCBI Taxonomy" id="553"/>
    <lineage>
        <taxon>Bacteria</taxon>
        <taxon>Pseudomonadati</taxon>
        <taxon>Pseudomonadota</taxon>
        <taxon>Gammaproteobacteria</taxon>
        <taxon>Enterobacterales</taxon>
        <taxon>Erwiniaceae</taxon>
        <taxon>Pantoea</taxon>
    </lineage>
</organism>
<proteinExistence type="predicted"/>
<dbReference type="EMBL" id="JANFVX010000001">
    <property type="protein sequence ID" value="MCW0342235.1"/>
    <property type="molecule type" value="Genomic_DNA"/>
</dbReference>
<name>A0AAJ1CV68_PANAN</name>
<comment type="caution">
    <text evidence="1">The sequence shown here is derived from an EMBL/GenBank/DDBJ whole genome shotgun (WGS) entry which is preliminary data.</text>
</comment>
<evidence type="ECO:0000313" key="1">
    <source>
        <dbReference type="EMBL" id="MCW0342235.1"/>
    </source>
</evidence>
<evidence type="ECO:0000313" key="2">
    <source>
        <dbReference type="Proteomes" id="UP001208888"/>
    </source>
</evidence>
<sequence>MKYLNILIGAILATVVFQCDAITYSWPTAVGARLKYSSGGYNVYDVYVMDVQVTDPTITKNDTLQDVLLRKTGRTWSKAFLSDYVKEADTKGAEWVMGIQMAHANLNDKFIDVAHSLASGTATKMNAMGGVMNPTEICGGLVLTDQAGGAVVEYDKWMESAWDGGTNSTCNKVPPAAQWCVLSTATINFDFGSMSPDDANGATQTKRVGVECTNKMKYVLKLPGAGAGISLSNGGTARVTANKASLGETIEGQAGDNKVDLAVTLQGPFDRTGVFEGTGVLFVSYP</sequence>
<dbReference type="GO" id="GO:0007155">
    <property type="term" value="P:cell adhesion"/>
    <property type="evidence" value="ECO:0007669"/>
    <property type="project" value="InterPro"/>
</dbReference>
<evidence type="ECO:0008006" key="3">
    <source>
        <dbReference type="Google" id="ProtNLM"/>
    </source>
</evidence>
<dbReference type="InterPro" id="IPR036937">
    <property type="entry name" value="Adhesion_dom_fimbrial_sf"/>
</dbReference>